<dbReference type="PROSITE" id="PS51155">
    <property type="entry name" value="CHIT_BIND_RR_2"/>
    <property type="match status" value="1"/>
</dbReference>
<evidence type="ECO:0000313" key="4">
    <source>
        <dbReference type="EMBL" id="KAK9758448.1"/>
    </source>
</evidence>
<reference evidence="4 5" key="1">
    <citation type="journal article" date="2024" name="BMC Genomics">
        <title>De novo assembly and annotation of Popillia japonica's genome with initial clues to its potential as an invasive pest.</title>
        <authorList>
            <person name="Cucini C."/>
            <person name="Boschi S."/>
            <person name="Funari R."/>
            <person name="Cardaioli E."/>
            <person name="Iannotti N."/>
            <person name="Marturano G."/>
            <person name="Paoli F."/>
            <person name="Bruttini M."/>
            <person name="Carapelli A."/>
            <person name="Frati F."/>
            <person name="Nardi F."/>
        </authorList>
    </citation>
    <scope>NUCLEOTIDE SEQUENCE [LARGE SCALE GENOMIC DNA]</scope>
    <source>
        <strain evidence="4">DMR45628</strain>
    </source>
</reference>
<gene>
    <name evidence="4" type="ORF">QE152_g608</name>
</gene>
<keyword evidence="1" id="KW-0193">Cuticle</keyword>
<evidence type="ECO:0000313" key="5">
    <source>
        <dbReference type="Proteomes" id="UP001458880"/>
    </source>
</evidence>
<dbReference type="Proteomes" id="UP001458880">
    <property type="component" value="Unassembled WGS sequence"/>
</dbReference>
<accession>A0AAW1NH30</accession>
<protein>
    <submittedName>
        <fullName evidence="4">Insect cuticle protein</fullName>
    </submittedName>
</protein>
<feature type="chain" id="PRO_5043990872" evidence="3">
    <location>
        <begin position="27"/>
        <end position="589"/>
    </location>
</feature>
<proteinExistence type="predicted"/>
<dbReference type="Pfam" id="PF00379">
    <property type="entry name" value="Chitin_bind_4"/>
    <property type="match status" value="1"/>
</dbReference>
<comment type="caution">
    <text evidence="4">The sequence shown here is derived from an EMBL/GenBank/DDBJ whole genome shotgun (WGS) entry which is preliminary data.</text>
</comment>
<dbReference type="InterPro" id="IPR050468">
    <property type="entry name" value="Cuticle_Struct_Prot"/>
</dbReference>
<feature type="region of interest" description="Disordered" evidence="2">
    <location>
        <begin position="158"/>
        <end position="210"/>
    </location>
</feature>
<keyword evidence="5" id="KW-1185">Reference proteome</keyword>
<feature type="signal peptide" evidence="3">
    <location>
        <begin position="1"/>
        <end position="26"/>
    </location>
</feature>
<evidence type="ECO:0000256" key="2">
    <source>
        <dbReference type="SAM" id="MobiDB-lite"/>
    </source>
</evidence>
<dbReference type="GO" id="GO:0062129">
    <property type="term" value="C:chitin-based extracellular matrix"/>
    <property type="evidence" value="ECO:0007669"/>
    <property type="project" value="TreeGrafter"/>
</dbReference>
<dbReference type="PANTHER" id="PTHR10380">
    <property type="entry name" value="CUTICLE PROTEIN"/>
    <property type="match status" value="1"/>
</dbReference>
<dbReference type="EMBL" id="JASPKY010000003">
    <property type="protein sequence ID" value="KAK9758448.1"/>
    <property type="molecule type" value="Genomic_DNA"/>
</dbReference>
<dbReference type="AlphaFoldDB" id="A0AAW1NH30"/>
<keyword evidence="3" id="KW-0732">Signal</keyword>
<dbReference type="InterPro" id="IPR000618">
    <property type="entry name" value="Insect_cuticle"/>
</dbReference>
<feature type="compositionally biased region" description="Polar residues" evidence="2">
    <location>
        <begin position="109"/>
        <end position="119"/>
    </location>
</feature>
<feature type="region of interest" description="Disordered" evidence="2">
    <location>
        <begin position="99"/>
        <end position="124"/>
    </location>
</feature>
<sequence>MRFHNTSFLPLVIFGAVLLVCNNVEARRIRVRPQEDQDDAEYYEAEPQDSQEQRVVYISAADQYNGLYGQPSSASSRSSQPNYIQQDARAAGLSGAAKIARTKEPTKSPPVQTIRNYNKVNDDGSFTFGYEAADGSFKEETRGTDCVVRGKYGYVDPDGNKREFTYVSGNPCDPNAPKEDDQERDSDRAREQEDSNESDNIPNYPTRPIRPIRPLIATTPAPKTPVTLFQNNYVRDEEDDDDVESEAVLRPQPIQPVRNRPIYIPRPQYVVPETATETSTATAYRPSSHHLFSAIPSSTPSSLIYKNTLTPLNITPRPVAPVTTYRPQTLQYAPVTPKPASSQLYTKPIATYSTPPRPIAAYTPPKPIYTYTTPATFTPSSRTTNIDFDAEFSKFQQENNVVVVAQPTPTTSLPKAVTKPVTGANKIVNTAPSATSGPIYSSALLYDPSSGQYNTQLYQTLPQTEGDFTLKQKIQPYVHRPQPQVVNFQQLAQQSPLYNKPQTRPSTNQALYQQQQSELQFQNSAQLYAQQAKARQQQQQQQQPQQAQVYQQPLQQQSSPQQFYYIQPQPSYTAGSQIDAFLRGHNIQF</sequence>
<evidence type="ECO:0000256" key="1">
    <source>
        <dbReference type="PROSITE-ProRule" id="PRU00497"/>
    </source>
</evidence>
<organism evidence="4 5">
    <name type="scientific">Popillia japonica</name>
    <name type="common">Japanese beetle</name>
    <dbReference type="NCBI Taxonomy" id="7064"/>
    <lineage>
        <taxon>Eukaryota</taxon>
        <taxon>Metazoa</taxon>
        <taxon>Ecdysozoa</taxon>
        <taxon>Arthropoda</taxon>
        <taxon>Hexapoda</taxon>
        <taxon>Insecta</taxon>
        <taxon>Pterygota</taxon>
        <taxon>Neoptera</taxon>
        <taxon>Endopterygota</taxon>
        <taxon>Coleoptera</taxon>
        <taxon>Polyphaga</taxon>
        <taxon>Scarabaeiformia</taxon>
        <taxon>Scarabaeidae</taxon>
        <taxon>Rutelinae</taxon>
        <taxon>Popillia</taxon>
    </lineage>
</organism>
<dbReference type="PANTHER" id="PTHR10380:SF2">
    <property type="entry name" value="AGAP003037-PA"/>
    <property type="match status" value="1"/>
</dbReference>
<dbReference type="GO" id="GO:0008010">
    <property type="term" value="F:structural constituent of chitin-based larval cuticle"/>
    <property type="evidence" value="ECO:0007669"/>
    <property type="project" value="TreeGrafter"/>
</dbReference>
<feature type="compositionally biased region" description="Basic and acidic residues" evidence="2">
    <location>
        <begin position="176"/>
        <end position="193"/>
    </location>
</feature>
<evidence type="ECO:0000256" key="3">
    <source>
        <dbReference type="SAM" id="SignalP"/>
    </source>
</evidence>
<name>A0AAW1NH30_POPJA</name>